<evidence type="ECO:0008006" key="4">
    <source>
        <dbReference type="Google" id="ProtNLM"/>
    </source>
</evidence>
<organism evidence="2 3">
    <name type="scientific">Anopheles merus</name>
    <name type="common">Mosquito</name>
    <dbReference type="NCBI Taxonomy" id="30066"/>
    <lineage>
        <taxon>Eukaryota</taxon>
        <taxon>Metazoa</taxon>
        <taxon>Ecdysozoa</taxon>
        <taxon>Arthropoda</taxon>
        <taxon>Hexapoda</taxon>
        <taxon>Insecta</taxon>
        <taxon>Pterygota</taxon>
        <taxon>Neoptera</taxon>
        <taxon>Endopterygota</taxon>
        <taxon>Diptera</taxon>
        <taxon>Nematocera</taxon>
        <taxon>Culicoidea</taxon>
        <taxon>Culicidae</taxon>
        <taxon>Anophelinae</taxon>
        <taxon>Anopheles</taxon>
    </lineage>
</organism>
<sequence length="499" mass="54947">MASSSVKVPVVVLLLAIACTEGSPFFGNNYVLPQGARLASSASTVVRNLDAAQLQVRGLNPTSSNFLSAGAAALRDYVGNTTTVMGQVFREVAQVAVDRTTAPAVVFTRLTLAVQGVAQWNRNLSSSLDVLKEAFNYDVNSNTASYLEKLRNAFGQNVQELAEVLVRLGDAVLPVAGQPLNTQQFLQVVSANGTLQQLQDVVEYTVRLSGEYSASVSNLVAAVRAANDFQARSYSLLRTNQASINTNVDRYNTASNTSFYRFLTAADSLLTHLKDTNESFVFRWPLLFSESVHQKLNLLNHSIDHLTGNLLQRTATVAQNLERTSALFKEGNNPLSYLREETDLYTRVMLDVLSGENFCATGFVTTFNALPAQVTARVAACLTEQTNLENQGSSQLVSLANNFLRPYVTAVYGRLNICFQQPFERMSECLDDIVATIDFRDKFFLLDLASQLYFQQVQEELPLCNDRVLQFVRNAGLRESCRIMSAAADTSTYYSLVTN</sequence>
<evidence type="ECO:0000256" key="1">
    <source>
        <dbReference type="SAM" id="SignalP"/>
    </source>
</evidence>
<keyword evidence="3" id="KW-1185">Reference proteome</keyword>
<proteinExistence type="predicted"/>
<dbReference type="VEuPathDB" id="VectorBase:AMEM009309"/>
<dbReference type="AlphaFoldDB" id="A0A182V5R5"/>
<keyword evidence="1" id="KW-0732">Signal</keyword>
<dbReference type="EnsemblMetazoa" id="AMEM009309-RA">
    <property type="protein sequence ID" value="AMEM009309-PA"/>
    <property type="gene ID" value="AMEM009309"/>
</dbReference>
<dbReference type="Proteomes" id="UP000075903">
    <property type="component" value="Unassembled WGS sequence"/>
</dbReference>
<feature type="signal peptide" evidence="1">
    <location>
        <begin position="1"/>
        <end position="22"/>
    </location>
</feature>
<accession>A0A182V5R5</accession>
<name>A0A182V5R5_ANOME</name>
<feature type="chain" id="PRO_5008139288" description="Secreted protein" evidence="1">
    <location>
        <begin position="23"/>
        <end position="499"/>
    </location>
</feature>
<dbReference type="VEuPathDB" id="VectorBase:AMEM21_003094"/>
<dbReference type="PROSITE" id="PS51257">
    <property type="entry name" value="PROKAR_LIPOPROTEIN"/>
    <property type="match status" value="1"/>
</dbReference>
<protein>
    <recommendedName>
        <fullName evidence="4">Secreted protein</fullName>
    </recommendedName>
</protein>
<reference evidence="2" key="1">
    <citation type="submission" date="2020-05" db="UniProtKB">
        <authorList>
            <consortium name="EnsemblMetazoa"/>
        </authorList>
    </citation>
    <scope>IDENTIFICATION</scope>
    <source>
        <strain evidence="2">MAF</strain>
    </source>
</reference>
<evidence type="ECO:0000313" key="2">
    <source>
        <dbReference type="EnsemblMetazoa" id="AMEM009309-PA"/>
    </source>
</evidence>
<evidence type="ECO:0000313" key="3">
    <source>
        <dbReference type="Proteomes" id="UP000075903"/>
    </source>
</evidence>